<proteinExistence type="predicted"/>
<accession>A0A9P4MTY8</accession>
<organism evidence="2 3">
    <name type="scientific">Delitschia confertaspora ATCC 74209</name>
    <dbReference type="NCBI Taxonomy" id="1513339"/>
    <lineage>
        <taxon>Eukaryota</taxon>
        <taxon>Fungi</taxon>
        <taxon>Dikarya</taxon>
        <taxon>Ascomycota</taxon>
        <taxon>Pezizomycotina</taxon>
        <taxon>Dothideomycetes</taxon>
        <taxon>Pleosporomycetidae</taxon>
        <taxon>Pleosporales</taxon>
        <taxon>Delitschiaceae</taxon>
        <taxon>Delitschia</taxon>
    </lineage>
</organism>
<feature type="region of interest" description="Disordered" evidence="1">
    <location>
        <begin position="535"/>
        <end position="578"/>
    </location>
</feature>
<dbReference type="Proteomes" id="UP000799536">
    <property type="component" value="Unassembled WGS sequence"/>
</dbReference>
<protein>
    <submittedName>
        <fullName evidence="2">Uncharacterized protein</fullName>
    </submittedName>
</protein>
<evidence type="ECO:0000313" key="2">
    <source>
        <dbReference type="EMBL" id="KAF2199553.1"/>
    </source>
</evidence>
<dbReference type="EMBL" id="ML994069">
    <property type="protein sequence ID" value="KAF2199553.1"/>
    <property type="molecule type" value="Genomic_DNA"/>
</dbReference>
<reference evidence="2" key="1">
    <citation type="journal article" date="2020" name="Stud. Mycol.">
        <title>101 Dothideomycetes genomes: a test case for predicting lifestyles and emergence of pathogens.</title>
        <authorList>
            <person name="Haridas S."/>
            <person name="Albert R."/>
            <person name="Binder M."/>
            <person name="Bloem J."/>
            <person name="Labutti K."/>
            <person name="Salamov A."/>
            <person name="Andreopoulos B."/>
            <person name="Baker S."/>
            <person name="Barry K."/>
            <person name="Bills G."/>
            <person name="Bluhm B."/>
            <person name="Cannon C."/>
            <person name="Castanera R."/>
            <person name="Culley D."/>
            <person name="Daum C."/>
            <person name="Ezra D."/>
            <person name="Gonzalez J."/>
            <person name="Henrissat B."/>
            <person name="Kuo A."/>
            <person name="Liang C."/>
            <person name="Lipzen A."/>
            <person name="Lutzoni F."/>
            <person name="Magnuson J."/>
            <person name="Mondo S."/>
            <person name="Nolan M."/>
            <person name="Ohm R."/>
            <person name="Pangilinan J."/>
            <person name="Park H.-J."/>
            <person name="Ramirez L."/>
            <person name="Alfaro M."/>
            <person name="Sun H."/>
            <person name="Tritt A."/>
            <person name="Yoshinaga Y."/>
            <person name="Zwiers L.-H."/>
            <person name="Turgeon B."/>
            <person name="Goodwin S."/>
            <person name="Spatafora J."/>
            <person name="Crous P."/>
            <person name="Grigoriev I."/>
        </authorList>
    </citation>
    <scope>NUCLEOTIDE SEQUENCE</scope>
    <source>
        <strain evidence="2">ATCC 74209</strain>
    </source>
</reference>
<feature type="compositionally biased region" description="Acidic residues" evidence="1">
    <location>
        <begin position="89"/>
        <end position="99"/>
    </location>
</feature>
<feature type="compositionally biased region" description="Polar residues" evidence="1">
    <location>
        <begin position="565"/>
        <end position="577"/>
    </location>
</feature>
<feature type="region of interest" description="Disordered" evidence="1">
    <location>
        <begin position="39"/>
        <end position="158"/>
    </location>
</feature>
<evidence type="ECO:0000256" key="1">
    <source>
        <dbReference type="SAM" id="MobiDB-lite"/>
    </source>
</evidence>
<evidence type="ECO:0000313" key="3">
    <source>
        <dbReference type="Proteomes" id="UP000799536"/>
    </source>
</evidence>
<dbReference type="OrthoDB" id="439943at2759"/>
<sequence>MSHHSTPPPQKLTFPTPRVHSSLHSVDLETLIMRSSTSRYNEATENSLEDSSYEVVGESSYETSDDEGQTESLASTDAHTPDDVSSLADTDEFEDDGLDDGSQLLAASTQSTSSSYHSHSMITNGGEESMMTSKAETHLGESSHLEIEETPSNEHDELDGYGVIRQFEAPEVPEILRPYNSPEIRLSIRMALCRDFLTVSRFRILYIGEVPAWTKEDINSHIAAALTASSEGGSLASSTSSRSSRFSVVRVPSFPQGSTTNKVQLVDSSGIELIVDHCPGAHRIFSDDEGLVTTIMLDDGPNLIFGQKKAPVAVGGPDHQLPDLVVFCHNTVQAYDPLSQLERYNLGRETFKRHSIPILDIAMVRPFHKCPKAFTFSSATLRSCVEGRSDGNSDFMVIETLPVDIYSFLEITPSQLNRHLSFITKCRDGSLFGVKNTEHNEKFHQQGHLSGSKPKNESRASKAVSTLKKTSFWATIIDLAAFLVIAAVVTACFSPGGLASLYPFSPPIAKVEVTTTSTFSSQLSSATPYVKQPSISSLYQSPTPNPRAKSSPRDISVVSPEKQLGQPSNDPPSSASSELDGFKLQAMTQHNFTIAVPSCVHQMRKPPQLDIRVIRDSEAIPIRVSKLAGGNITITLEREYPFGIFEVEVRTKSKPLLTDKFTVALGLRSYNLFSLRETMGRLSQNVRCDIAAAQVNLKNISSQISKTVHTSLTRVEEGAMTVFDQTKHWKHHVRKSTQSIAEHLHDATHEAVRQLSIGTRITKEVSTNIVRQRWETCTTKVSGAIHAVPNIWQTPSLRKSGALLHARGNALRIWEKLGKRQRIKGDDSPKGRRITKRVRRGWKSE</sequence>
<feature type="compositionally biased region" description="Basic residues" evidence="1">
    <location>
        <begin position="831"/>
        <end position="845"/>
    </location>
</feature>
<feature type="region of interest" description="Disordered" evidence="1">
    <location>
        <begin position="1"/>
        <end position="20"/>
    </location>
</feature>
<keyword evidence="3" id="KW-1185">Reference proteome</keyword>
<comment type="caution">
    <text evidence="2">The sequence shown here is derived from an EMBL/GenBank/DDBJ whole genome shotgun (WGS) entry which is preliminary data.</text>
</comment>
<feature type="compositionally biased region" description="Low complexity" evidence="1">
    <location>
        <begin position="53"/>
        <end position="62"/>
    </location>
</feature>
<gene>
    <name evidence="2" type="ORF">GQ43DRAFT_112356</name>
</gene>
<dbReference type="AlphaFoldDB" id="A0A9P4MTY8"/>
<name>A0A9P4MTY8_9PLEO</name>
<feature type="compositionally biased region" description="Pro residues" evidence="1">
    <location>
        <begin position="1"/>
        <end position="10"/>
    </location>
</feature>
<feature type="compositionally biased region" description="Basic and acidic residues" evidence="1">
    <location>
        <begin position="135"/>
        <end position="155"/>
    </location>
</feature>
<feature type="compositionally biased region" description="Low complexity" evidence="1">
    <location>
        <begin position="100"/>
        <end position="120"/>
    </location>
</feature>
<feature type="region of interest" description="Disordered" evidence="1">
    <location>
        <begin position="822"/>
        <end position="845"/>
    </location>
</feature>